<evidence type="ECO:0000313" key="2">
    <source>
        <dbReference type="Proteomes" id="UP000887560"/>
    </source>
</evidence>
<accession>A0A915P321</accession>
<proteinExistence type="predicted"/>
<evidence type="ECO:0000313" key="3">
    <source>
        <dbReference type="WBParaSite" id="scf7180000422262.g8665"/>
    </source>
</evidence>
<protein>
    <submittedName>
        <fullName evidence="3">G-protein coupled receptors family 1 profile domain-containing protein</fullName>
    </submittedName>
</protein>
<dbReference type="Proteomes" id="UP000887560">
    <property type="component" value="Unplaced"/>
</dbReference>
<sequence length="276" mass="30648">MINPVIYFSLNKDMRAQLIRAISDFLHWLCCVAGDARLHAAGASSFYGRVKKGGGESSSGGSPLRKSSANELNRYLVASYCSRRRTSIVPRDCWNRLSAFIYRQRQPLQEQQQEKTKNNNLNNSITAAATTVILNKDGNLKTSVVALTPKMAEEIGLRNTKQNSNFEENSDTIISSSGGGGGDNLNNNRLTPFKEYVRNWTGRLPTSCTTKRSWHQITRNTPNSSASERRHLLKINSNPPPSVASAPSCIEEQCQQETTTQQIQDSNNNIDIIIQA</sequence>
<name>A0A915P321_9BILA</name>
<dbReference type="WBParaSite" id="scf7180000422262.g8665">
    <property type="protein sequence ID" value="scf7180000422262.g8665"/>
    <property type="gene ID" value="scf7180000422262.g8665"/>
</dbReference>
<reference evidence="3" key="1">
    <citation type="submission" date="2022-11" db="UniProtKB">
        <authorList>
            <consortium name="WormBaseParasite"/>
        </authorList>
    </citation>
    <scope>IDENTIFICATION</scope>
</reference>
<dbReference type="AlphaFoldDB" id="A0A915P321"/>
<feature type="region of interest" description="Disordered" evidence="1">
    <location>
        <begin position="160"/>
        <end position="187"/>
    </location>
</feature>
<organism evidence="2 3">
    <name type="scientific">Meloidogyne floridensis</name>
    <dbReference type="NCBI Taxonomy" id="298350"/>
    <lineage>
        <taxon>Eukaryota</taxon>
        <taxon>Metazoa</taxon>
        <taxon>Ecdysozoa</taxon>
        <taxon>Nematoda</taxon>
        <taxon>Chromadorea</taxon>
        <taxon>Rhabditida</taxon>
        <taxon>Tylenchina</taxon>
        <taxon>Tylenchomorpha</taxon>
        <taxon>Tylenchoidea</taxon>
        <taxon>Meloidogynidae</taxon>
        <taxon>Meloidogyninae</taxon>
        <taxon>Meloidogyne</taxon>
    </lineage>
</organism>
<evidence type="ECO:0000256" key="1">
    <source>
        <dbReference type="SAM" id="MobiDB-lite"/>
    </source>
</evidence>
<keyword evidence="2" id="KW-1185">Reference proteome</keyword>